<keyword evidence="2" id="KW-1185">Reference proteome</keyword>
<evidence type="ECO:0000313" key="2">
    <source>
        <dbReference type="Proteomes" id="UP000192801"/>
    </source>
</evidence>
<gene>
    <name evidence="1" type="ORF">BST26_16665</name>
</gene>
<name>A0A1X0D529_9MYCO</name>
<comment type="caution">
    <text evidence="1">The sequence shown here is derived from an EMBL/GenBank/DDBJ whole genome shotgun (WGS) entry which is preliminary data.</text>
</comment>
<protein>
    <submittedName>
        <fullName evidence="1">Uncharacterized protein</fullName>
    </submittedName>
</protein>
<dbReference type="Pfam" id="PF10774">
    <property type="entry name" value="DUF4226"/>
    <property type="match status" value="1"/>
</dbReference>
<dbReference type="OrthoDB" id="4640076at2"/>
<dbReference type="InterPro" id="IPR019710">
    <property type="entry name" value="DUF4226"/>
</dbReference>
<reference evidence="1 2" key="1">
    <citation type="submission" date="2016-12" db="EMBL/GenBank/DDBJ databases">
        <title>The new phylogeny of genus Mycobacterium.</title>
        <authorList>
            <person name="Tortoli E."/>
            <person name="Trovato A."/>
            <person name="Cirillo D.M."/>
        </authorList>
    </citation>
    <scope>NUCLEOTIDE SEQUENCE [LARGE SCALE GENOMIC DNA]</scope>
    <source>
        <strain evidence="1 2">DSM 45130</strain>
    </source>
</reference>
<organism evidence="1 2">
    <name type="scientific">Mycolicibacterium insubricum</name>
    <dbReference type="NCBI Taxonomy" id="444597"/>
    <lineage>
        <taxon>Bacteria</taxon>
        <taxon>Bacillati</taxon>
        <taxon>Actinomycetota</taxon>
        <taxon>Actinomycetes</taxon>
        <taxon>Mycobacteriales</taxon>
        <taxon>Mycobacteriaceae</taxon>
        <taxon>Mycolicibacterium</taxon>
    </lineage>
</organism>
<dbReference type="STRING" id="444597.BST26_16665"/>
<proteinExistence type="predicted"/>
<dbReference type="AlphaFoldDB" id="A0A1X0D529"/>
<sequence length="124" mass="12906">MSDQRGRAAGVLSDAQSVLARRDAELAAADARLRATLRDAHAAVDAALRRLDGIDEELDALVAAGDRVGADAPEQAAATRRLLIGKLRDISAVVTDAQSAGEAKAAVLKELSEIYRQSAGLSTD</sequence>
<evidence type="ECO:0000313" key="1">
    <source>
        <dbReference type="EMBL" id="ORA66840.1"/>
    </source>
</evidence>
<accession>A0A1X0D529</accession>
<dbReference type="RefSeq" id="WP_133052976.1">
    <property type="nucleotide sequence ID" value="NZ_AP022618.1"/>
</dbReference>
<dbReference type="EMBL" id="MVHS01000048">
    <property type="protein sequence ID" value="ORA66840.1"/>
    <property type="molecule type" value="Genomic_DNA"/>
</dbReference>
<dbReference type="Proteomes" id="UP000192801">
    <property type="component" value="Unassembled WGS sequence"/>
</dbReference>